<feature type="transmembrane region" description="Helical" evidence="1">
    <location>
        <begin position="57"/>
        <end position="77"/>
    </location>
</feature>
<keyword evidence="3" id="KW-1185">Reference proteome</keyword>
<gene>
    <name evidence="2" type="ORF">FOF52_15985</name>
</gene>
<dbReference type="RefSeq" id="WP_248590760.1">
    <property type="nucleotide sequence ID" value="NZ_BAABEB010000039.1"/>
</dbReference>
<evidence type="ECO:0000256" key="1">
    <source>
        <dbReference type="SAM" id="Phobius"/>
    </source>
</evidence>
<evidence type="ECO:0000313" key="2">
    <source>
        <dbReference type="EMBL" id="UPT22280.1"/>
    </source>
</evidence>
<name>A0ABY4L7B0_THEAE</name>
<evidence type="ECO:0000313" key="3">
    <source>
        <dbReference type="Proteomes" id="UP000832041"/>
    </source>
</evidence>
<feature type="transmembrane region" description="Helical" evidence="1">
    <location>
        <begin position="16"/>
        <end position="37"/>
    </location>
</feature>
<protein>
    <submittedName>
        <fullName evidence="2">DUF4383 domain-containing protein</fullName>
    </submittedName>
</protein>
<organism evidence="2 3">
    <name type="scientific">Thermobifida alba</name>
    <name type="common">Thermomonospora alba</name>
    <dbReference type="NCBI Taxonomy" id="53522"/>
    <lineage>
        <taxon>Bacteria</taxon>
        <taxon>Bacillati</taxon>
        <taxon>Actinomycetota</taxon>
        <taxon>Actinomycetes</taxon>
        <taxon>Streptosporangiales</taxon>
        <taxon>Nocardiopsidaceae</taxon>
        <taxon>Thermobifida</taxon>
    </lineage>
</organism>
<keyword evidence="1" id="KW-0472">Membrane</keyword>
<accession>A0ABY4L7B0</accession>
<dbReference type="EMBL" id="CP051627">
    <property type="protein sequence ID" value="UPT22280.1"/>
    <property type="molecule type" value="Genomic_DNA"/>
</dbReference>
<keyword evidence="1" id="KW-1133">Transmembrane helix</keyword>
<proteinExistence type="predicted"/>
<feature type="transmembrane region" description="Helical" evidence="1">
    <location>
        <begin position="115"/>
        <end position="133"/>
    </location>
</feature>
<dbReference type="Proteomes" id="UP000832041">
    <property type="component" value="Chromosome"/>
</dbReference>
<feature type="transmembrane region" description="Helical" evidence="1">
    <location>
        <begin position="84"/>
        <end position="103"/>
    </location>
</feature>
<keyword evidence="1" id="KW-0812">Transmembrane</keyword>
<sequence>MRLDRNRPEDRRLGNVYRFGAALTGGALVVLGLLGAADQAAFLTTEGEVFSGVSTTEAVGFLMVAFGSLLLGGAVVGGTFASTVNIVLGAVFVLSGLTSLAVLDTPYNLLALRMPNVLCVFAVGVVLLTFGMYGRFSGRLPYDNPYWRSRHPHAVAEPPRRQRPFFTGRG</sequence>
<reference evidence="2 3" key="1">
    <citation type="submission" date="2020-04" db="EMBL/GenBank/DDBJ databases">
        <title>Thermobifida alba genome sequencing and assembly.</title>
        <authorList>
            <person name="Luzics S."/>
            <person name="Horvath B."/>
            <person name="Nagy I."/>
            <person name="Toth A."/>
            <person name="Nagy I."/>
            <person name="Kukolya J."/>
        </authorList>
    </citation>
    <scope>NUCLEOTIDE SEQUENCE [LARGE SCALE GENOMIC DNA]</scope>
    <source>
        <strain evidence="2 3">DSM 43795</strain>
    </source>
</reference>